<gene>
    <name evidence="2" type="ORF">BG20_I2500</name>
</gene>
<dbReference type="Gene3D" id="3.40.109.40">
    <property type="match status" value="1"/>
</dbReference>
<reference evidence="2 3" key="1">
    <citation type="journal article" date="2012" name="J. Bacteriol.">
        <title>Genome Sequence of "Candidatus Nitrosoarchaeum limnia" BG20, a Low-Salinity Ammonia-Oxidizing Archaeon from the San Francisco Bay Estuary.</title>
        <authorList>
            <person name="Mosier A.C."/>
            <person name="Allen E.E."/>
            <person name="Kim M."/>
            <person name="Ferriera S."/>
            <person name="Francis C.A."/>
        </authorList>
    </citation>
    <scope>NUCLEOTIDE SEQUENCE [LARGE SCALE GENOMIC DNA]</scope>
    <source>
        <strain evidence="2 3">BG20</strain>
    </source>
</reference>
<name>S2EAH9_9ARCH</name>
<feature type="domain" description="AdoMet activation" evidence="1">
    <location>
        <begin position="1"/>
        <end position="71"/>
    </location>
</feature>
<dbReference type="InterPro" id="IPR037010">
    <property type="entry name" value="VitB12-dep_Met_synth_activ_sf"/>
</dbReference>
<dbReference type="AlphaFoldDB" id="S2EAH9"/>
<evidence type="ECO:0000313" key="2">
    <source>
        <dbReference type="EMBL" id="EPA06391.1"/>
    </source>
</evidence>
<dbReference type="GO" id="GO:0008705">
    <property type="term" value="F:methionine synthase activity"/>
    <property type="evidence" value="ECO:0007669"/>
    <property type="project" value="InterPro"/>
</dbReference>
<accession>S2EAH9</accession>
<protein>
    <recommendedName>
        <fullName evidence="1">AdoMet activation domain-containing protein</fullName>
    </recommendedName>
</protein>
<dbReference type="InterPro" id="IPR004223">
    <property type="entry name" value="VitB12-dep_Met_synth_activ_dom"/>
</dbReference>
<evidence type="ECO:0000313" key="3">
    <source>
        <dbReference type="Proteomes" id="UP000014065"/>
    </source>
</evidence>
<proteinExistence type="predicted"/>
<dbReference type="SUPFAM" id="SSF56507">
    <property type="entry name" value="Methionine synthase activation domain-like"/>
    <property type="match status" value="1"/>
</dbReference>
<dbReference type="PROSITE" id="PS50974">
    <property type="entry name" value="ADOMET_ACTIVATION"/>
    <property type="match status" value="1"/>
</dbReference>
<evidence type="ECO:0000259" key="1">
    <source>
        <dbReference type="PROSITE" id="PS50974"/>
    </source>
</evidence>
<keyword evidence="3" id="KW-1185">Reference proteome</keyword>
<feature type="non-terminal residue" evidence="2">
    <location>
        <position position="1"/>
    </location>
</feature>
<dbReference type="Proteomes" id="UP000014065">
    <property type="component" value="Unassembled WGS sequence"/>
</dbReference>
<comment type="caution">
    <text evidence="2">The sequence shown here is derived from an EMBL/GenBank/DDBJ whole genome shotgun (WGS) entry which is preliminary data.</text>
</comment>
<sequence length="71" mass="8104">DDIVAFQAVTVGNKVSDVIEQWNKEDKYTDAYYLHGLAVEVAEALAEWINRKIKSELKLVKRRITIQLGIS</sequence>
<dbReference type="EMBL" id="AHJG01000058">
    <property type="protein sequence ID" value="EPA06391.1"/>
    <property type="molecule type" value="Genomic_DNA"/>
</dbReference>
<organism evidence="2 3">
    <name type="scientific">Candidatus Nitrosarchaeum limnium BG20</name>
    <dbReference type="NCBI Taxonomy" id="859192"/>
    <lineage>
        <taxon>Archaea</taxon>
        <taxon>Nitrososphaerota</taxon>
        <taxon>Nitrososphaeria</taxon>
        <taxon>Nitrosopumilales</taxon>
        <taxon>Nitrosopumilaceae</taxon>
        <taxon>Nitrosarchaeum</taxon>
    </lineage>
</organism>